<keyword evidence="1" id="KW-0503">Monooxygenase</keyword>
<sequence>MSRSPLAPRVGAPDYEVAIIGAGPGGIAAAHLLRQKGIHDFVIIERGDDFGGTWRDNHYPGLAVDIPTLWYQLSFAPNPHWSRFFAPGPEIYRYLRDTATELGLYEHLHARAEVIRQQWDDERGLWHLQIRDRPPVTARFVISSVGGYVNAKDTVGITGVDDFAGTILRPNAWDDAYDTRGKRIAVIGTGSSGVQITGALSAEAANLDVYQRTPAWVLPKIDFTITPWMRRLFRVPGVVPAANAAGRLAMDVLMVAPIVHVFSRLPDTVLRRLMPLYDGWSRLLYRLLLRAVVDDPATRRKLVPRYGILAKRPVISSAFLPALNNPTTHLITTPIDRITATGVRTVDGVDHPADLLVLATGYELWIDPETYRTGTVLGACGFDLAQYYRAHGLHSYAGTAHPRLPNRWEIVGPLGFVGFAWPDYVETMAAHAVRIIDETRHRGAQIVTVSPDAFNRWNARMNRHGRVAHLYYTAASGLHTYFVNSQHETPYYRPQTIIGSRQFARHSPLSDYQFTNVHAAISEEQPA</sequence>
<dbReference type="PRINTS" id="PR00368">
    <property type="entry name" value="FADPNR"/>
</dbReference>
<dbReference type="STRING" id="1927124.BST13_15175"/>
<gene>
    <name evidence="1" type="ORF">BST13_15175</name>
</gene>
<keyword evidence="2" id="KW-1185">Reference proteome</keyword>
<dbReference type="EMBL" id="MVHF01000013">
    <property type="protein sequence ID" value="ORA35039.1"/>
    <property type="molecule type" value="Genomic_DNA"/>
</dbReference>
<protein>
    <submittedName>
        <fullName evidence="1">Monooxygenase</fullName>
    </submittedName>
</protein>
<dbReference type="GO" id="GO:0004497">
    <property type="term" value="F:monooxygenase activity"/>
    <property type="evidence" value="ECO:0007669"/>
    <property type="project" value="UniProtKB-KW"/>
</dbReference>
<proteinExistence type="predicted"/>
<evidence type="ECO:0000313" key="1">
    <source>
        <dbReference type="EMBL" id="ORA35039.1"/>
    </source>
</evidence>
<evidence type="ECO:0000313" key="2">
    <source>
        <dbReference type="Proteomes" id="UP000192448"/>
    </source>
</evidence>
<dbReference type="PANTHER" id="PTHR42877">
    <property type="entry name" value="L-ORNITHINE N(5)-MONOOXYGENASE-RELATED"/>
    <property type="match status" value="1"/>
</dbReference>
<comment type="caution">
    <text evidence="1">The sequence shown here is derived from an EMBL/GenBank/DDBJ whole genome shotgun (WGS) entry which is preliminary data.</text>
</comment>
<name>A0A1X0AYH4_9MYCO</name>
<dbReference type="InterPro" id="IPR051209">
    <property type="entry name" value="FAD-bind_Monooxygenase_sf"/>
</dbReference>
<keyword evidence="1" id="KW-0560">Oxidoreductase</keyword>
<dbReference type="InterPro" id="IPR036188">
    <property type="entry name" value="FAD/NAD-bd_sf"/>
</dbReference>
<dbReference type="Proteomes" id="UP000192448">
    <property type="component" value="Unassembled WGS sequence"/>
</dbReference>
<dbReference type="PANTHER" id="PTHR42877:SF4">
    <property type="entry name" value="FAD_NAD(P)-BINDING DOMAIN-CONTAINING PROTEIN-RELATED"/>
    <property type="match status" value="1"/>
</dbReference>
<dbReference type="Pfam" id="PF13450">
    <property type="entry name" value="NAD_binding_8"/>
    <property type="match status" value="1"/>
</dbReference>
<dbReference type="SUPFAM" id="SSF51905">
    <property type="entry name" value="FAD/NAD(P)-binding domain"/>
    <property type="match status" value="2"/>
</dbReference>
<reference evidence="1 2" key="1">
    <citation type="submission" date="2017-02" db="EMBL/GenBank/DDBJ databases">
        <title>The new phylogeny of genus Mycobacterium.</title>
        <authorList>
            <person name="Tortoli E."/>
            <person name="Trovato A."/>
            <person name="Cirillo D.M."/>
        </authorList>
    </citation>
    <scope>NUCLEOTIDE SEQUENCE [LARGE SCALE GENOMIC DNA]</scope>
    <source>
        <strain evidence="1 2">RW6</strain>
    </source>
</reference>
<organism evidence="1 2">
    <name type="scientific">Mycobacterium aquaticum</name>
    <dbReference type="NCBI Taxonomy" id="1927124"/>
    <lineage>
        <taxon>Bacteria</taxon>
        <taxon>Bacillati</taxon>
        <taxon>Actinomycetota</taxon>
        <taxon>Actinomycetes</taxon>
        <taxon>Mycobacteriales</taxon>
        <taxon>Mycobacteriaceae</taxon>
        <taxon>Mycobacterium</taxon>
    </lineage>
</organism>
<accession>A0A1X0AYH4</accession>
<dbReference type="PRINTS" id="PR00411">
    <property type="entry name" value="PNDRDTASEI"/>
</dbReference>
<dbReference type="Gene3D" id="3.50.50.60">
    <property type="entry name" value="FAD/NAD(P)-binding domain"/>
    <property type="match status" value="3"/>
</dbReference>
<dbReference type="AlphaFoldDB" id="A0A1X0AYH4"/>